<dbReference type="InterPro" id="IPR025263">
    <property type="entry name" value="YhdP_central"/>
</dbReference>
<keyword evidence="5" id="KW-1185">Reference proteome</keyword>
<dbReference type="HOGENOM" id="CLU_007198_0_0_5"/>
<reference evidence="5" key="1">
    <citation type="journal article" date="2013" name="Stand. Genomic Sci.">
        <title>Genome sequence of the Litoreibacter arenae type strain (DSM 19593(T)), a member of the Roseobacter clade isolated from sea sand.</title>
        <authorList>
            <person name="Riedel T."/>
            <person name="Fiebig A."/>
            <person name="Petersen J."/>
            <person name="Gronow S."/>
            <person name="Kyrpides N.C."/>
            <person name="Goker M."/>
            <person name="Klenk H.P."/>
        </authorList>
    </citation>
    <scope>NUCLEOTIDE SEQUENCE [LARGE SCALE GENOMIC DNA]</scope>
    <source>
        <strain evidence="5">DSM 19593</strain>
    </source>
</reference>
<dbReference type="Proteomes" id="UP000015351">
    <property type="component" value="Unassembled WGS sequence"/>
</dbReference>
<dbReference type="AlphaFoldDB" id="S9QH45"/>
<feature type="domain" description="YhdP central" evidence="3">
    <location>
        <begin position="332"/>
        <end position="799"/>
    </location>
</feature>
<dbReference type="STRING" id="1123360.thalar_01975"/>
<evidence type="ECO:0000256" key="2">
    <source>
        <dbReference type="SAM" id="Phobius"/>
    </source>
</evidence>
<dbReference type="EMBL" id="AONI01000010">
    <property type="protein sequence ID" value="EPX79152.1"/>
    <property type="molecule type" value="Genomic_DNA"/>
</dbReference>
<feature type="transmembrane region" description="Helical" evidence="2">
    <location>
        <begin position="41"/>
        <end position="63"/>
    </location>
</feature>
<dbReference type="RefSeq" id="WP_021100532.1">
    <property type="nucleotide sequence ID" value="NZ_KE557306.1"/>
</dbReference>
<keyword evidence="2" id="KW-0812">Transmembrane</keyword>
<dbReference type="OrthoDB" id="7161641at2"/>
<evidence type="ECO:0000313" key="4">
    <source>
        <dbReference type="EMBL" id="EPX79152.1"/>
    </source>
</evidence>
<feature type="region of interest" description="Disordered" evidence="1">
    <location>
        <begin position="1"/>
        <end position="34"/>
    </location>
</feature>
<evidence type="ECO:0000313" key="5">
    <source>
        <dbReference type="Proteomes" id="UP000015351"/>
    </source>
</evidence>
<keyword evidence="2" id="KW-1133">Transmembrane helix</keyword>
<dbReference type="eggNOG" id="COG3164">
    <property type="taxonomic scope" value="Bacteria"/>
</dbReference>
<evidence type="ECO:0000256" key="1">
    <source>
        <dbReference type="SAM" id="MobiDB-lite"/>
    </source>
</evidence>
<evidence type="ECO:0000259" key="3">
    <source>
        <dbReference type="Pfam" id="PF13116"/>
    </source>
</evidence>
<keyword evidence="2" id="KW-0472">Membrane</keyword>
<sequence>MAEDATQIDAEPVVEAPTDEGKDDPQPKPVKRRHRKRGAGVLAASVVGTLVTFVFFLAIIALLSVMGRSIELPQWAVERVEERLNAELVGETVQLSSISVGLRDEAYRPTVDFAGVEVFNEDGAPILVLPSLRSKLDTSELLMGRVKLETVELQGAILELNRDERGQIELAFGAQLGGAQVEAGSMAEVMEQIDDWLEAPWMVELEEVSAESLTIRLSDDRTGDVTIVEQGALKLTNATNVIALNISFDLDQPSGPPARLFFAADKGKGGEGARLVGKFDNLRARDLAAQVAALNFLSVLDAPASGALTAEIDGAGQVVGLAGTLDLAKGALRPNEQAKPVTFNSAKSYLRYEAATGRLIFDQIALDSPQLRLNATGHADLMDFVAGIPQTLLGQFRFTDVRLAPEGMFEAPVTFASGALDLRYRPTELELDVGQLVLRNEGAELLAKGSVDALPQGWAVSMDAAIEEIDHVRLMALWPENAVEKTRAWLIENIEDGQVKNAHASLRVRPETAPEAAVSFDISDARVKFLKTLPPVEQAYGYASISGKSFNLALRSGVISALETGSLQASGSVMQIQDMTATPATAVFDLELDGPLSAALVLLDEKPFEFLTKSELTPNVVTGTAAIKTRLTVPLAKKVEIQDVGYEVSAKVREVESTTLIKDRTLRSDLMEVTAGDGKLSIGGKGTIDNVPIDILWSRDIGPDTGKTSNVTGTIELSSRMLDAFNVGLPKGSVSGTGVADINVQLAKGQAPKVALTSDLRGVGLTIPALSWTKPNAASGSLSLALTLADTPSVDDIRIAASGLDAQGSVSLKPGGGGLDRAIFAPLKVAGRLNSRVEVVGRGANQPPQIVIRGGTIDIRKFGVTTGGGGTGGPPLELALDRLVVTDTISLDGFQGRFRNDRGLDGSFKARLNGSAPVSGVVIPTQRGPAVRIKSDNGGGVIAASGIFRNARGGDMTLTLQPNGQPGQFEGALNISNTRVKKAPALADLLSAISVIGLLEQLSGDGILFTTTEARFLLTPGGVNLRRSSAVGPSMGITMDGVYNTGTRRMDMRGVVSPIYAVNGLFGALFSPRKGEGLFGFNYTLRGSADEPKVGVNPLSVLTPGIFREIFRQPPPELRN</sequence>
<proteinExistence type="predicted"/>
<comment type="caution">
    <text evidence="4">The sequence shown here is derived from an EMBL/GenBank/DDBJ whole genome shotgun (WGS) entry which is preliminary data.</text>
</comment>
<accession>S9QH45</accession>
<organism evidence="4 5">
    <name type="scientific">Litoreibacter arenae DSM 19593</name>
    <dbReference type="NCBI Taxonomy" id="1123360"/>
    <lineage>
        <taxon>Bacteria</taxon>
        <taxon>Pseudomonadati</taxon>
        <taxon>Pseudomonadota</taxon>
        <taxon>Alphaproteobacteria</taxon>
        <taxon>Rhodobacterales</taxon>
        <taxon>Roseobacteraceae</taxon>
        <taxon>Litoreibacter</taxon>
    </lineage>
</organism>
<dbReference type="Pfam" id="PF13116">
    <property type="entry name" value="YhdP"/>
    <property type="match status" value="1"/>
</dbReference>
<gene>
    <name evidence="4" type="ORF">thalar_01975</name>
</gene>
<protein>
    <recommendedName>
        <fullName evidence="3">YhdP central domain-containing protein</fullName>
    </recommendedName>
</protein>
<name>S9QH45_9RHOB</name>